<dbReference type="Pfam" id="PF00072">
    <property type="entry name" value="Response_reg"/>
    <property type="match status" value="1"/>
</dbReference>
<keyword evidence="5" id="KW-1185">Reference proteome</keyword>
<dbReference type="Proteomes" id="UP000297454">
    <property type="component" value="Unassembled WGS sequence"/>
</dbReference>
<evidence type="ECO:0000259" key="2">
    <source>
        <dbReference type="PROSITE" id="PS50110"/>
    </source>
</evidence>
<feature type="modified residue" description="4-aspartylphosphate" evidence="1">
    <location>
        <position position="58"/>
    </location>
</feature>
<keyword evidence="1" id="KW-0597">Phosphoprotein</keyword>
<dbReference type="PANTHER" id="PTHR37299:SF1">
    <property type="entry name" value="STAGE 0 SPORULATION PROTEIN A HOMOLOG"/>
    <property type="match status" value="1"/>
</dbReference>
<name>A0A4R9C0F4_9FIRM</name>
<dbReference type="AlphaFoldDB" id="A0A4R9C0F4"/>
<evidence type="ECO:0000313" key="5">
    <source>
        <dbReference type="Proteomes" id="UP000297454"/>
    </source>
</evidence>
<dbReference type="InterPro" id="IPR007492">
    <property type="entry name" value="LytTR_DNA-bd_dom"/>
</dbReference>
<gene>
    <name evidence="4" type="ORF">EQF91_06410</name>
</gene>
<organism evidence="4 5">
    <name type="scientific">Helcococcus ovis</name>
    <dbReference type="NCBI Taxonomy" id="72026"/>
    <lineage>
        <taxon>Bacteria</taxon>
        <taxon>Bacillati</taxon>
        <taxon>Bacillota</taxon>
        <taxon>Tissierellia</taxon>
        <taxon>Tissierellales</taxon>
        <taxon>Peptoniphilaceae</taxon>
        <taxon>Helcococcus</taxon>
    </lineage>
</organism>
<dbReference type="CDD" id="cd00156">
    <property type="entry name" value="REC"/>
    <property type="match status" value="1"/>
</dbReference>
<evidence type="ECO:0000256" key="1">
    <source>
        <dbReference type="PROSITE-ProRule" id="PRU00169"/>
    </source>
</evidence>
<feature type="domain" description="HTH LytTR-type" evidence="3">
    <location>
        <begin position="145"/>
        <end position="229"/>
    </location>
</feature>
<accession>A0A4R9C0F4</accession>
<feature type="domain" description="Response regulatory" evidence="2">
    <location>
        <begin position="2"/>
        <end position="121"/>
    </location>
</feature>
<dbReference type="EMBL" id="SCFR01000023">
    <property type="protein sequence ID" value="TFF65209.1"/>
    <property type="molecule type" value="Genomic_DNA"/>
</dbReference>
<dbReference type="PROSITE" id="PS50110">
    <property type="entry name" value="RESPONSE_REGULATORY"/>
    <property type="match status" value="1"/>
</dbReference>
<dbReference type="GO" id="GO:0000156">
    <property type="term" value="F:phosphorelay response regulator activity"/>
    <property type="evidence" value="ECO:0007669"/>
    <property type="project" value="InterPro"/>
</dbReference>
<dbReference type="PANTHER" id="PTHR37299">
    <property type="entry name" value="TRANSCRIPTIONAL REGULATOR-RELATED"/>
    <property type="match status" value="1"/>
</dbReference>
<comment type="caution">
    <text evidence="4">The sequence shown here is derived from an EMBL/GenBank/DDBJ whole genome shotgun (WGS) entry which is preliminary data.</text>
</comment>
<dbReference type="SMART" id="SM00448">
    <property type="entry name" value="REC"/>
    <property type="match status" value="1"/>
</dbReference>
<dbReference type="RefSeq" id="WP_134711355.1">
    <property type="nucleotide sequence ID" value="NZ_CP119081.1"/>
</dbReference>
<dbReference type="Pfam" id="PF04397">
    <property type="entry name" value="LytTR"/>
    <property type="match status" value="1"/>
</dbReference>
<dbReference type="GeneID" id="97030263"/>
<protein>
    <submittedName>
        <fullName evidence="4">Response regulator transcription factor</fullName>
    </submittedName>
</protein>
<dbReference type="PROSITE" id="PS50930">
    <property type="entry name" value="HTH_LYTTR"/>
    <property type="match status" value="1"/>
</dbReference>
<sequence>MSIAIVDDEKSVRQLYLEYVNEWVKNNDMNAEVMLFESAEAFLFNYEDKRDYDIILLDYEMKKMNGAELAKKIRYYDKNVQILFISGYSEYIGIGYEVEAINYLIKPIDKNRLFELFEKAFERLQKSDKYVVFKTDDGNRRLMFNNIYYILSDKNYLNIYYNSEIYKVRMTMKEVEEILDKRFHKLDRSTIINIEKIDFLSRTELSLDNGINLTIGRGKFEDINRKFIEYF</sequence>
<evidence type="ECO:0000313" key="4">
    <source>
        <dbReference type="EMBL" id="TFF65209.1"/>
    </source>
</evidence>
<reference evidence="4 5" key="1">
    <citation type="submission" date="2019-01" db="EMBL/GenBank/DDBJ databases">
        <title>Draft Genome Sequences of Helcococcus ovis Strains Isolated from the Uterus and Vagina of Dairy Cows with Metritis.</title>
        <authorList>
            <person name="Cunha F."/>
            <person name="Jeon S.J."/>
            <person name="Kutzer P."/>
            <person name="Galvao K.N."/>
        </authorList>
    </citation>
    <scope>NUCLEOTIDE SEQUENCE [LARGE SCALE GENOMIC DNA]</scope>
    <source>
        <strain evidence="4 5">KG-37</strain>
    </source>
</reference>
<dbReference type="InterPro" id="IPR011006">
    <property type="entry name" value="CheY-like_superfamily"/>
</dbReference>
<evidence type="ECO:0000259" key="3">
    <source>
        <dbReference type="PROSITE" id="PS50930"/>
    </source>
</evidence>
<dbReference type="GO" id="GO:0003677">
    <property type="term" value="F:DNA binding"/>
    <property type="evidence" value="ECO:0007669"/>
    <property type="project" value="InterPro"/>
</dbReference>
<dbReference type="Gene3D" id="3.40.50.2300">
    <property type="match status" value="1"/>
</dbReference>
<dbReference type="SUPFAM" id="SSF52172">
    <property type="entry name" value="CheY-like"/>
    <property type="match status" value="1"/>
</dbReference>
<dbReference type="Gene3D" id="2.40.50.1020">
    <property type="entry name" value="LytTr DNA-binding domain"/>
    <property type="match status" value="1"/>
</dbReference>
<dbReference type="SMART" id="SM00850">
    <property type="entry name" value="LytTR"/>
    <property type="match status" value="1"/>
</dbReference>
<proteinExistence type="predicted"/>
<dbReference type="InterPro" id="IPR001789">
    <property type="entry name" value="Sig_transdc_resp-reg_receiver"/>
</dbReference>
<dbReference type="InterPro" id="IPR046947">
    <property type="entry name" value="LytR-like"/>
</dbReference>